<accession>A0ABS7AN91</accession>
<dbReference type="RefSeq" id="WP_219779219.1">
    <property type="nucleotide sequence ID" value="NZ_JAHXPT010000005.1"/>
</dbReference>
<dbReference type="EMBL" id="JAHXPT010000005">
    <property type="protein sequence ID" value="MBW6410140.1"/>
    <property type="molecule type" value="Genomic_DNA"/>
</dbReference>
<evidence type="ECO:0000313" key="1">
    <source>
        <dbReference type="EMBL" id="MBW6410140.1"/>
    </source>
</evidence>
<sequence>MEDEQIKDIIVALINNKMFPEGKDEEHTAKYVARFVKTLRKELEK</sequence>
<keyword evidence="2" id="KW-1185">Reference proteome</keyword>
<dbReference type="Proteomes" id="UP001519921">
    <property type="component" value="Unassembled WGS sequence"/>
</dbReference>
<comment type="caution">
    <text evidence="1">The sequence shown here is derived from an EMBL/GenBank/DDBJ whole genome shotgun (WGS) entry which is preliminary data.</text>
</comment>
<organism evidence="1 2">
    <name type="scientific">Clostridium weizhouense</name>
    <dbReference type="NCBI Taxonomy" id="2859781"/>
    <lineage>
        <taxon>Bacteria</taxon>
        <taxon>Bacillati</taxon>
        <taxon>Bacillota</taxon>
        <taxon>Clostridia</taxon>
        <taxon>Eubacteriales</taxon>
        <taxon>Clostridiaceae</taxon>
        <taxon>Clostridium</taxon>
    </lineage>
</organism>
<protein>
    <submittedName>
        <fullName evidence="1">Uncharacterized protein</fullName>
    </submittedName>
</protein>
<gene>
    <name evidence="1" type="ORF">KYD98_08545</name>
</gene>
<proteinExistence type="predicted"/>
<name>A0ABS7AN91_9CLOT</name>
<evidence type="ECO:0000313" key="2">
    <source>
        <dbReference type="Proteomes" id="UP001519921"/>
    </source>
</evidence>
<reference evidence="1 2" key="1">
    <citation type="submission" date="2021-07" db="EMBL/GenBank/DDBJ databases">
        <title>Clostridium weizhouense sp. nov., an anaerobic bacterium isolated from activated sludge of Petroleum wastewater.</title>
        <authorList>
            <person name="Li Q."/>
        </authorList>
    </citation>
    <scope>NUCLEOTIDE SEQUENCE [LARGE SCALE GENOMIC DNA]</scope>
    <source>
        <strain evidence="1 2">YB-6</strain>
    </source>
</reference>